<dbReference type="PANTHER" id="PTHR11986:SF58">
    <property type="entry name" value="LEUCINE_METHIONINE RACEMASE"/>
    <property type="match status" value="1"/>
</dbReference>
<name>A0A9W3VHD9_BACTU</name>
<reference evidence="17 18" key="1">
    <citation type="submission" date="2018-09" db="EMBL/GenBank/DDBJ databases">
        <title>Complete genome of Bacillus thuringiensis strain QZL38.</title>
        <authorList>
            <person name="Song F."/>
        </authorList>
    </citation>
    <scope>NUCLEOTIDE SEQUENCE [LARGE SCALE GENOMIC DNA]</scope>
    <source>
        <strain evidence="17 18">QZL38</strain>
        <plasmid evidence="17 18">p.1</plasmid>
    </source>
</reference>
<dbReference type="GO" id="GO:0030170">
    <property type="term" value="F:pyridoxal phosphate binding"/>
    <property type="evidence" value="ECO:0007669"/>
    <property type="project" value="InterPro"/>
</dbReference>
<comment type="similarity">
    <text evidence="4 16">Belongs to the class-III pyridoxal-phosphate-dependent aminotransferase family.</text>
</comment>
<dbReference type="AlphaFoldDB" id="A0A9W3VHD9"/>
<dbReference type="SUPFAM" id="SSF53383">
    <property type="entry name" value="PLP-dependent transferases"/>
    <property type="match status" value="1"/>
</dbReference>
<dbReference type="EC" id="2.6.1.22" evidence="5"/>
<comment type="catalytic activity">
    <reaction evidence="1">
        <text>(S)-3-amino-2-methylpropanoate + 2-oxoglutarate = 2-methyl-3-oxopropanoate + L-glutamate</text>
        <dbReference type="Rhea" id="RHEA:13993"/>
        <dbReference type="ChEBI" id="CHEBI:16810"/>
        <dbReference type="ChEBI" id="CHEBI:29985"/>
        <dbReference type="ChEBI" id="CHEBI:57700"/>
        <dbReference type="ChEBI" id="CHEBI:58655"/>
        <dbReference type="EC" id="2.6.1.22"/>
    </reaction>
</comment>
<comment type="cofactor">
    <cofactor evidence="2">
        <name>pyridoxal 5'-phosphate</name>
        <dbReference type="ChEBI" id="CHEBI:597326"/>
    </cofactor>
</comment>
<evidence type="ECO:0000256" key="12">
    <source>
        <dbReference type="ARBA" id="ARBA00030857"/>
    </source>
</evidence>
<dbReference type="Gene3D" id="3.40.640.10">
    <property type="entry name" value="Type I PLP-dependent aspartate aminotransferase-like (Major domain)"/>
    <property type="match status" value="1"/>
</dbReference>
<sequence length="429" mass="47608">MEVSLLNNFEHLSPVWPHFTQIHVDYAKGPYIYDINGKEFLDFTSGIGVTNTGHCHPRIVNAIKHQAEKMLHAQATIFYNTPITKLSHKLCDLLPSELNCFFFSNSGSEAVESAIKLARHATKKTNIICFQGGYHGRTVGAMAVTTAKSIYRKFYQPLMPGVIVSPFPYEIGNNFDSDELTKRCLKELEHILLTQTSPEETAAMIIEPILGEGGYVIPPKSFIQGLREICDKYGILLIFDEIQTGFGRTGKLFAMEHFEVTPDILVIAKGLASGLPLSGIAASKELMSRWITGSHGGTYGGNILAAAAAIETINVLKEEDLVENSKKTGEIILNYLKGLQEIYPFISDVRGLGLMIACEFLDHEGLPDSKTAKRIRELCVERGLILLTCGTQDHVIRWIPPLIINKLHVQDAVSIFSSALLQYKEEKNE</sequence>
<keyword evidence="17" id="KW-0614">Plasmid</keyword>
<gene>
    <name evidence="17" type="ORF">D7J84_31400</name>
</gene>
<evidence type="ECO:0000256" key="5">
    <source>
        <dbReference type="ARBA" id="ARBA00012876"/>
    </source>
</evidence>
<dbReference type="InterPro" id="IPR015424">
    <property type="entry name" value="PyrdxlP-dep_Trfase"/>
</dbReference>
<dbReference type="Proteomes" id="UP000269847">
    <property type="component" value="Plasmid p.1"/>
</dbReference>
<evidence type="ECO:0000256" key="7">
    <source>
        <dbReference type="ARBA" id="ARBA00022576"/>
    </source>
</evidence>
<protein>
    <recommendedName>
        <fullName evidence="12">(S)-3-amino-2-methylpropionate transaminase</fullName>
        <ecNumber evidence="6">2.6.1.19</ecNumber>
        <ecNumber evidence="5">2.6.1.22</ecNumber>
    </recommendedName>
    <alternativeName>
        <fullName evidence="13">GABA aminotransferase</fullName>
    </alternativeName>
    <alternativeName>
        <fullName evidence="11">Gamma-amino-N-butyrate transaminase</fullName>
    </alternativeName>
    <alternativeName>
        <fullName evidence="15">Glutamate:succinic semialdehyde transaminase</fullName>
    </alternativeName>
    <alternativeName>
        <fullName evidence="10">L-AIBAT</fullName>
    </alternativeName>
</protein>
<dbReference type="InterPro" id="IPR015421">
    <property type="entry name" value="PyrdxlP-dep_Trfase_major"/>
</dbReference>
<evidence type="ECO:0000256" key="14">
    <source>
        <dbReference type="ARBA" id="ARBA00048021"/>
    </source>
</evidence>
<dbReference type="FunFam" id="3.40.640.10:FF:000013">
    <property type="entry name" value="4-aminobutyrate aminotransferase"/>
    <property type="match status" value="1"/>
</dbReference>
<evidence type="ECO:0000256" key="6">
    <source>
        <dbReference type="ARBA" id="ARBA00012912"/>
    </source>
</evidence>
<comment type="pathway">
    <text evidence="3">Amino-acid degradation; 4-aminobutanoate degradation.</text>
</comment>
<evidence type="ECO:0000256" key="4">
    <source>
        <dbReference type="ARBA" id="ARBA00008954"/>
    </source>
</evidence>
<dbReference type="CDD" id="cd00610">
    <property type="entry name" value="OAT_like"/>
    <property type="match status" value="1"/>
</dbReference>
<dbReference type="GO" id="GO:0042802">
    <property type="term" value="F:identical protein binding"/>
    <property type="evidence" value="ECO:0007669"/>
    <property type="project" value="TreeGrafter"/>
</dbReference>
<proteinExistence type="inferred from homology"/>
<evidence type="ECO:0000256" key="9">
    <source>
        <dbReference type="ARBA" id="ARBA00022898"/>
    </source>
</evidence>
<dbReference type="InterPro" id="IPR049704">
    <property type="entry name" value="Aminotrans_3_PPA_site"/>
</dbReference>
<evidence type="ECO:0000256" key="16">
    <source>
        <dbReference type="RuleBase" id="RU003560"/>
    </source>
</evidence>
<keyword evidence="9 16" id="KW-0663">Pyridoxal phosphate</keyword>
<dbReference type="InterPro" id="IPR005814">
    <property type="entry name" value="Aminotrans_3"/>
</dbReference>
<comment type="catalytic activity">
    <reaction evidence="14">
        <text>4-aminobutanoate + 2-oxoglutarate = succinate semialdehyde + L-glutamate</text>
        <dbReference type="Rhea" id="RHEA:23352"/>
        <dbReference type="ChEBI" id="CHEBI:16810"/>
        <dbReference type="ChEBI" id="CHEBI:29985"/>
        <dbReference type="ChEBI" id="CHEBI:57706"/>
        <dbReference type="ChEBI" id="CHEBI:59888"/>
        <dbReference type="EC" id="2.6.1.19"/>
    </reaction>
</comment>
<evidence type="ECO:0000256" key="13">
    <source>
        <dbReference type="ARBA" id="ARBA00031787"/>
    </source>
</evidence>
<evidence type="ECO:0000256" key="2">
    <source>
        <dbReference type="ARBA" id="ARBA00001933"/>
    </source>
</evidence>
<dbReference type="PROSITE" id="PS00600">
    <property type="entry name" value="AA_TRANSFER_CLASS_3"/>
    <property type="match status" value="1"/>
</dbReference>
<dbReference type="Gene3D" id="3.90.1150.10">
    <property type="entry name" value="Aspartate Aminotransferase, domain 1"/>
    <property type="match status" value="1"/>
</dbReference>
<dbReference type="RefSeq" id="WP_061885017.1">
    <property type="nucleotide sequence ID" value="NZ_CP014283.1"/>
</dbReference>
<geneLocation type="plasmid" evidence="17 18">
    <name>p.1</name>
</geneLocation>
<dbReference type="GO" id="GO:0034386">
    <property type="term" value="F:4-aminobutyrate:2-oxoglutarate transaminase activity"/>
    <property type="evidence" value="ECO:0007669"/>
    <property type="project" value="UniProtKB-EC"/>
</dbReference>
<dbReference type="InterPro" id="IPR015422">
    <property type="entry name" value="PyrdxlP-dep_Trfase_small"/>
</dbReference>
<dbReference type="Pfam" id="PF00202">
    <property type="entry name" value="Aminotran_3"/>
    <property type="match status" value="1"/>
</dbReference>
<dbReference type="InterPro" id="IPR050103">
    <property type="entry name" value="Class-III_PLP-dep_AT"/>
</dbReference>
<evidence type="ECO:0000256" key="1">
    <source>
        <dbReference type="ARBA" id="ARBA00001750"/>
    </source>
</evidence>
<dbReference type="EMBL" id="CP032614">
    <property type="protein sequence ID" value="AYF85627.1"/>
    <property type="molecule type" value="Genomic_DNA"/>
</dbReference>
<evidence type="ECO:0000256" key="15">
    <source>
        <dbReference type="ARBA" id="ARBA00050054"/>
    </source>
</evidence>
<dbReference type="PIRSF" id="PIRSF000521">
    <property type="entry name" value="Transaminase_4ab_Lys_Orn"/>
    <property type="match status" value="1"/>
</dbReference>
<keyword evidence="7 17" id="KW-0032">Aminotransferase</keyword>
<keyword evidence="8" id="KW-0808">Transferase</keyword>
<dbReference type="GO" id="GO:0047298">
    <property type="term" value="F:(S)-3-amino-2-methylpropionate transaminase activity"/>
    <property type="evidence" value="ECO:0007669"/>
    <property type="project" value="UniProtKB-EC"/>
</dbReference>
<evidence type="ECO:0000256" key="3">
    <source>
        <dbReference type="ARBA" id="ARBA00005176"/>
    </source>
</evidence>
<evidence type="ECO:0000313" key="18">
    <source>
        <dbReference type="Proteomes" id="UP000269847"/>
    </source>
</evidence>
<dbReference type="EC" id="2.6.1.19" evidence="6"/>
<evidence type="ECO:0000313" key="17">
    <source>
        <dbReference type="EMBL" id="AYF85627.1"/>
    </source>
</evidence>
<evidence type="ECO:0000256" key="8">
    <source>
        <dbReference type="ARBA" id="ARBA00022679"/>
    </source>
</evidence>
<evidence type="ECO:0000256" key="11">
    <source>
        <dbReference type="ARBA" id="ARBA00030204"/>
    </source>
</evidence>
<dbReference type="PANTHER" id="PTHR11986">
    <property type="entry name" value="AMINOTRANSFERASE CLASS III"/>
    <property type="match status" value="1"/>
</dbReference>
<accession>A0A9W3VHD9</accession>
<organism evidence="17 18">
    <name type="scientific">Bacillus thuringiensis</name>
    <dbReference type="NCBI Taxonomy" id="1428"/>
    <lineage>
        <taxon>Bacteria</taxon>
        <taxon>Bacillati</taxon>
        <taxon>Bacillota</taxon>
        <taxon>Bacilli</taxon>
        <taxon>Bacillales</taxon>
        <taxon>Bacillaceae</taxon>
        <taxon>Bacillus</taxon>
        <taxon>Bacillus cereus group</taxon>
    </lineage>
</organism>
<evidence type="ECO:0000256" key="10">
    <source>
        <dbReference type="ARBA" id="ARBA00029760"/>
    </source>
</evidence>